<evidence type="ECO:0000313" key="2">
    <source>
        <dbReference type="Proteomes" id="UP000545037"/>
    </source>
</evidence>
<comment type="caution">
    <text evidence="1">The sequence shown here is derived from an EMBL/GenBank/DDBJ whole genome shotgun (WGS) entry which is preliminary data.</text>
</comment>
<gene>
    <name evidence="1" type="ORF">GGR13_000151</name>
</gene>
<proteinExistence type="predicted"/>
<organism evidence="1 2">
    <name type="scientific">Brevundimonas variabilis</name>
    <dbReference type="NCBI Taxonomy" id="74312"/>
    <lineage>
        <taxon>Bacteria</taxon>
        <taxon>Pseudomonadati</taxon>
        <taxon>Pseudomonadota</taxon>
        <taxon>Alphaproteobacteria</taxon>
        <taxon>Caulobacterales</taxon>
        <taxon>Caulobacteraceae</taxon>
        <taxon>Brevundimonas</taxon>
    </lineage>
</organism>
<reference evidence="1 2" key="1">
    <citation type="submission" date="2020-08" db="EMBL/GenBank/DDBJ databases">
        <title>Genomic Encyclopedia of Type Strains, Phase IV (KMG-IV): sequencing the most valuable type-strain genomes for metagenomic binning, comparative biology and taxonomic classification.</title>
        <authorList>
            <person name="Goeker M."/>
        </authorList>
    </citation>
    <scope>NUCLEOTIDE SEQUENCE [LARGE SCALE GENOMIC DNA]</scope>
    <source>
        <strain evidence="1 2">DSM 4737</strain>
    </source>
</reference>
<dbReference type="AlphaFoldDB" id="A0A7W9CFA2"/>
<dbReference type="EMBL" id="JACHOR010000001">
    <property type="protein sequence ID" value="MBB5744579.1"/>
    <property type="molecule type" value="Genomic_DNA"/>
</dbReference>
<dbReference type="RefSeq" id="WP_183211561.1">
    <property type="nucleotide sequence ID" value="NZ_JACHOR010000001.1"/>
</dbReference>
<dbReference type="Proteomes" id="UP000545037">
    <property type="component" value="Unassembled WGS sequence"/>
</dbReference>
<protein>
    <submittedName>
        <fullName evidence="1">Uncharacterized protein</fullName>
    </submittedName>
</protein>
<sequence>MLFLLNDVVFDLDEACPVTPGDARRFEKLGLDYVVELGCELFSEEPLMHRSDPVRARRLAWLIANRSPEINAALFAAPAKDCAPELVEPRFCALPDPVMRQLKSRDLKGRLSAVEADKVVWGRMAA</sequence>
<name>A0A7W9CFA2_9CAUL</name>
<accession>A0A7W9CFA2</accession>
<evidence type="ECO:0000313" key="1">
    <source>
        <dbReference type="EMBL" id="MBB5744579.1"/>
    </source>
</evidence>
<keyword evidence="2" id="KW-1185">Reference proteome</keyword>